<organism evidence="2 3">
    <name type="scientific">Trichoderma longibrachiatum ATCC 18648</name>
    <dbReference type="NCBI Taxonomy" id="983965"/>
    <lineage>
        <taxon>Eukaryota</taxon>
        <taxon>Fungi</taxon>
        <taxon>Dikarya</taxon>
        <taxon>Ascomycota</taxon>
        <taxon>Pezizomycotina</taxon>
        <taxon>Sordariomycetes</taxon>
        <taxon>Hypocreomycetidae</taxon>
        <taxon>Hypocreales</taxon>
        <taxon>Hypocreaceae</taxon>
        <taxon>Trichoderma</taxon>
    </lineage>
</organism>
<sequence length="88" mass="10452">MRPCIDSPVSLLYCIKIEVWTQDCKNHENETKTTQRKKEAQKRTKRMNFRPENHVRPSNSSPAPRMKKESMSQNRKQAPEQKARQAKR</sequence>
<dbReference type="EMBL" id="KZ679126">
    <property type="protein sequence ID" value="PTB81465.1"/>
    <property type="molecule type" value="Genomic_DNA"/>
</dbReference>
<feature type="region of interest" description="Disordered" evidence="1">
    <location>
        <begin position="24"/>
        <end position="88"/>
    </location>
</feature>
<evidence type="ECO:0000313" key="2">
    <source>
        <dbReference type="EMBL" id="PTB81465.1"/>
    </source>
</evidence>
<protein>
    <submittedName>
        <fullName evidence="2">Uncharacterized protein</fullName>
    </submittedName>
</protein>
<proteinExistence type="predicted"/>
<gene>
    <name evidence="2" type="ORF">M440DRAFT_1016284</name>
</gene>
<evidence type="ECO:0000313" key="3">
    <source>
        <dbReference type="Proteomes" id="UP000240760"/>
    </source>
</evidence>
<name>A0A2T4CIT4_TRILO</name>
<dbReference type="Proteomes" id="UP000240760">
    <property type="component" value="Unassembled WGS sequence"/>
</dbReference>
<accession>A0A2T4CIT4</accession>
<dbReference type="AlphaFoldDB" id="A0A2T4CIT4"/>
<feature type="compositionally biased region" description="Basic and acidic residues" evidence="1">
    <location>
        <begin position="77"/>
        <end position="88"/>
    </location>
</feature>
<keyword evidence="3" id="KW-1185">Reference proteome</keyword>
<evidence type="ECO:0000256" key="1">
    <source>
        <dbReference type="SAM" id="MobiDB-lite"/>
    </source>
</evidence>
<reference evidence="2 3" key="1">
    <citation type="submission" date="2016-07" db="EMBL/GenBank/DDBJ databases">
        <title>Multiple horizontal gene transfer events from other fungi enriched the ability of initially mycotrophic Trichoderma (Ascomycota) to feed on dead plant biomass.</title>
        <authorList>
            <consortium name="DOE Joint Genome Institute"/>
            <person name="Aerts A."/>
            <person name="Atanasova L."/>
            <person name="Chenthamara K."/>
            <person name="Zhang J."/>
            <person name="Grujic M."/>
            <person name="Henrissat B."/>
            <person name="Kuo A."/>
            <person name="Salamov A."/>
            <person name="Lipzen A."/>
            <person name="Labutti K."/>
            <person name="Barry K."/>
            <person name="Miao Y."/>
            <person name="Rahimi M.J."/>
            <person name="Shen Q."/>
            <person name="Grigoriev I.V."/>
            <person name="Kubicek C.P."/>
            <person name="Druzhinina I.S."/>
        </authorList>
    </citation>
    <scope>NUCLEOTIDE SEQUENCE [LARGE SCALE GENOMIC DNA]</scope>
    <source>
        <strain evidence="2 3">ATCC 18648</strain>
    </source>
</reference>
<feature type="compositionally biased region" description="Basic and acidic residues" evidence="1">
    <location>
        <begin position="24"/>
        <end position="42"/>
    </location>
</feature>